<feature type="domain" description="BTB" evidence="1">
    <location>
        <begin position="12"/>
        <end position="80"/>
    </location>
</feature>
<comment type="caution">
    <text evidence="2">The sequence shown here is derived from an EMBL/GenBank/DDBJ whole genome shotgun (WGS) entry which is preliminary data.</text>
</comment>
<organism evidence="2 3">
    <name type="scientific">Pochonia chlamydosporia 170</name>
    <dbReference type="NCBI Taxonomy" id="1380566"/>
    <lineage>
        <taxon>Eukaryota</taxon>
        <taxon>Fungi</taxon>
        <taxon>Dikarya</taxon>
        <taxon>Ascomycota</taxon>
        <taxon>Pezizomycotina</taxon>
        <taxon>Sordariomycetes</taxon>
        <taxon>Hypocreomycetidae</taxon>
        <taxon>Hypocreales</taxon>
        <taxon>Clavicipitaceae</taxon>
        <taxon>Pochonia</taxon>
    </lineage>
</organism>
<sequence length="261" mass="29671">MPISRRLGTEIITVVVGIGPATEFGVHKRLLYSESEYFKQLLFSRQKAWKSQSVELKEAHPEIFQIYVYWLYRRTLPVRHTAGLIEETTSEDKGDGYAYSATQADVSDPTAHEIEYLRLAKAYALGVIVQDTAFKDAVIDAIFMKAYKPAPGEELWYPSGSVISYIYEHTSKTSEIRCLLADIYVRYADAEALEDDVCDDADLYPREFLLDLAKALLRWKAARSESDDDDGDVPADTCKYHGHAFGQENCYKTRFAMPYSV</sequence>
<dbReference type="EMBL" id="LSBJ02000001">
    <property type="protein sequence ID" value="OAQ72915.1"/>
    <property type="molecule type" value="Genomic_DNA"/>
</dbReference>
<evidence type="ECO:0000259" key="1">
    <source>
        <dbReference type="PROSITE" id="PS50097"/>
    </source>
</evidence>
<evidence type="ECO:0000313" key="2">
    <source>
        <dbReference type="EMBL" id="OAQ72915.1"/>
    </source>
</evidence>
<protein>
    <submittedName>
        <fullName evidence="2">BTB/POZ domain-containing protein</fullName>
    </submittedName>
</protein>
<dbReference type="PANTHER" id="PTHR47843">
    <property type="entry name" value="BTB DOMAIN-CONTAINING PROTEIN-RELATED"/>
    <property type="match status" value="1"/>
</dbReference>
<dbReference type="PROSITE" id="PS50097">
    <property type="entry name" value="BTB"/>
    <property type="match status" value="1"/>
</dbReference>
<dbReference type="Pfam" id="PF00651">
    <property type="entry name" value="BTB"/>
    <property type="match status" value="1"/>
</dbReference>
<dbReference type="KEGG" id="pchm:VFPPC_00759"/>
<dbReference type="SUPFAM" id="SSF54695">
    <property type="entry name" value="POZ domain"/>
    <property type="match status" value="1"/>
</dbReference>
<gene>
    <name evidence="2" type="ORF">VFPPC_00759</name>
</gene>
<name>A0A179G4Z2_METCM</name>
<dbReference type="RefSeq" id="XP_018148998.1">
    <property type="nucleotide sequence ID" value="XM_018280717.1"/>
</dbReference>
<keyword evidence="3" id="KW-1185">Reference proteome</keyword>
<accession>A0A179G4Z2</accession>
<dbReference type="InterPro" id="IPR000210">
    <property type="entry name" value="BTB/POZ_dom"/>
</dbReference>
<proteinExistence type="predicted"/>
<dbReference type="Proteomes" id="UP000078397">
    <property type="component" value="Unassembled WGS sequence"/>
</dbReference>
<dbReference type="STRING" id="1380566.A0A179G4Z2"/>
<reference evidence="2 3" key="1">
    <citation type="journal article" date="2016" name="PLoS Pathog.">
        <title>Biosynthesis of antibiotic leucinostatins in bio-control fungus Purpureocillium lilacinum and their inhibition on phytophthora revealed by genome mining.</title>
        <authorList>
            <person name="Wang G."/>
            <person name="Liu Z."/>
            <person name="Lin R."/>
            <person name="Li E."/>
            <person name="Mao Z."/>
            <person name="Ling J."/>
            <person name="Yang Y."/>
            <person name="Yin W.B."/>
            <person name="Xie B."/>
        </authorList>
    </citation>
    <scope>NUCLEOTIDE SEQUENCE [LARGE SCALE GENOMIC DNA]</scope>
    <source>
        <strain evidence="2">170</strain>
    </source>
</reference>
<dbReference type="GeneID" id="28844711"/>
<dbReference type="Gene3D" id="3.30.710.10">
    <property type="entry name" value="Potassium Channel Kv1.1, Chain A"/>
    <property type="match status" value="1"/>
</dbReference>
<dbReference type="OrthoDB" id="4935961at2759"/>
<dbReference type="SMART" id="SM00225">
    <property type="entry name" value="BTB"/>
    <property type="match status" value="1"/>
</dbReference>
<dbReference type="AlphaFoldDB" id="A0A179G4Z2"/>
<dbReference type="PANTHER" id="PTHR47843:SF2">
    <property type="entry name" value="BTB DOMAIN-CONTAINING PROTEIN"/>
    <property type="match status" value="1"/>
</dbReference>
<evidence type="ECO:0000313" key="3">
    <source>
        <dbReference type="Proteomes" id="UP000078397"/>
    </source>
</evidence>
<dbReference type="InterPro" id="IPR011333">
    <property type="entry name" value="SKP1/BTB/POZ_sf"/>
</dbReference>
<dbReference type="CDD" id="cd18186">
    <property type="entry name" value="BTB_POZ_ZBTB_KLHL-like"/>
    <property type="match status" value="1"/>
</dbReference>